<dbReference type="GO" id="GO:0005634">
    <property type="term" value="C:nucleus"/>
    <property type="evidence" value="ECO:0007669"/>
    <property type="project" value="TreeGrafter"/>
</dbReference>
<dbReference type="Proteomes" id="UP000294933">
    <property type="component" value="Unassembled WGS sequence"/>
</dbReference>
<proteinExistence type="inferred from homology"/>
<evidence type="ECO:0000313" key="7">
    <source>
        <dbReference type="EMBL" id="TDL28824.1"/>
    </source>
</evidence>
<dbReference type="GO" id="GO:0016926">
    <property type="term" value="P:protein desumoylation"/>
    <property type="evidence" value="ECO:0007669"/>
    <property type="project" value="TreeGrafter"/>
</dbReference>
<keyword evidence="8" id="KW-1185">Reference proteome</keyword>
<dbReference type="STRING" id="50990.A0A4Y7QME5"/>
<evidence type="ECO:0000259" key="6">
    <source>
        <dbReference type="PROSITE" id="PS50600"/>
    </source>
</evidence>
<dbReference type="PROSITE" id="PS50600">
    <property type="entry name" value="ULP_PROTEASE"/>
    <property type="match status" value="1"/>
</dbReference>
<protein>
    <submittedName>
        <fullName evidence="7">Cysteine proteinase</fullName>
    </submittedName>
</protein>
<dbReference type="FunFam" id="3.40.395.10:FF:000001">
    <property type="entry name" value="Sentrin-specific protease 1"/>
    <property type="match status" value="1"/>
</dbReference>
<dbReference type="InterPro" id="IPR038765">
    <property type="entry name" value="Papain-like_cys_pep_sf"/>
</dbReference>
<dbReference type="GO" id="GO:0060255">
    <property type="term" value="P:regulation of macromolecule metabolic process"/>
    <property type="evidence" value="ECO:0007669"/>
    <property type="project" value="UniProtKB-ARBA"/>
</dbReference>
<evidence type="ECO:0000256" key="2">
    <source>
        <dbReference type="ARBA" id="ARBA00022670"/>
    </source>
</evidence>
<sequence length="299" mass="35336">MSVFSNFSKTTIDVFLERAIQKARKTFESPKPPKPFLPNIDQLKLSIRTRNEEIDRRLHPKRPSLPSALPPDAKAEADRFLQKQGIVSKLEKEQVTNRDLDRLRPGQWLNDELINFYGQMILSRSIEADAAKENGKTYLNVHYFSTFFWPKLQTGYEKSRLAKWTKKVDIFLKDIVLIPINHGNAHWTMSAINFRCKRIESYDSMLLDRSQVYKSLRMYLDEEHKNKKKKPFDFTGWEDYELEDTPEQENGFDCGVFTCQFMESLSRGEESFGFTQRDMPYLRQRMIWEIGHARLWDTS</sequence>
<feature type="domain" description="Ubiquitin-like protease family profile" evidence="6">
    <location>
        <begin position="93"/>
        <end position="265"/>
    </location>
</feature>
<reference evidence="7 8" key="1">
    <citation type="submission" date="2018-06" db="EMBL/GenBank/DDBJ databases">
        <title>A transcriptomic atlas of mushroom development highlights an independent origin of complex multicellularity.</title>
        <authorList>
            <consortium name="DOE Joint Genome Institute"/>
            <person name="Krizsan K."/>
            <person name="Almasi E."/>
            <person name="Merenyi Z."/>
            <person name="Sahu N."/>
            <person name="Viragh M."/>
            <person name="Koszo T."/>
            <person name="Mondo S."/>
            <person name="Kiss B."/>
            <person name="Balint B."/>
            <person name="Kues U."/>
            <person name="Barry K."/>
            <person name="Hegedus J.C."/>
            <person name="Henrissat B."/>
            <person name="Johnson J."/>
            <person name="Lipzen A."/>
            <person name="Ohm R."/>
            <person name="Nagy I."/>
            <person name="Pangilinan J."/>
            <person name="Yan J."/>
            <person name="Xiong Y."/>
            <person name="Grigoriev I.V."/>
            <person name="Hibbett D.S."/>
            <person name="Nagy L.G."/>
        </authorList>
    </citation>
    <scope>NUCLEOTIDE SEQUENCE [LARGE SCALE GENOMIC DNA]</scope>
    <source>
        <strain evidence="7 8">SZMC22713</strain>
    </source>
</reference>
<gene>
    <name evidence="7" type="ORF">BD410DRAFT_863649</name>
</gene>
<dbReference type="InterPro" id="IPR003653">
    <property type="entry name" value="Peptidase_C48_C"/>
</dbReference>
<keyword evidence="3" id="KW-0378">Hydrolase</keyword>
<dbReference type="AlphaFoldDB" id="A0A4Y7QME5"/>
<dbReference type="GO" id="GO:0016929">
    <property type="term" value="F:deSUMOylase activity"/>
    <property type="evidence" value="ECO:0007669"/>
    <property type="project" value="TreeGrafter"/>
</dbReference>
<dbReference type="OrthoDB" id="1939479at2759"/>
<dbReference type="PANTHER" id="PTHR12606:SF141">
    <property type="entry name" value="GH15225P-RELATED"/>
    <property type="match status" value="1"/>
</dbReference>
<accession>A0A4Y7QME5</accession>
<evidence type="ECO:0000256" key="4">
    <source>
        <dbReference type="ARBA" id="ARBA00022807"/>
    </source>
</evidence>
<dbReference type="GO" id="GO:0080090">
    <property type="term" value="P:regulation of primary metabolic process"/>
    <property type="evidence" value="ECO:0007669"/>
    <property type="project" value="UniProtKB-ARBA"/>
</dbReference>
<dbReference type="GO" id="GO:0006508">
    <property type="term" value="P:proteolysis"/>
    <property type="evidence" value="ECO:0007669"/>
    <property type="project" value="UniProtKB-KW"/>
</dbReference>
<keyword evidence="2" id="KW-0645">Protease</keyword>
<dbReference type="Gene3D" id="3.40.395.10">
    <property type="entry name" value="Adenoviral Proteinase, Chain A"/>
    <property type="match status" value="1"/>
</dbReference>
<dbReference type="EMBL" id="ML170157">
    <property type="protein sequence ID" value="TDL28824.1"/>
    <property type="molecule type" value="Genomic_DNA"/>
</dbReference>
<keyword evidence="4" id="KW-0788">Thiol protease</keyword>
<dbReference type="SUPFAM" id="SSF54001">
    <property type="entry name" value="Cysteine proteinases"/>
    <property type="match status" value="1"/>
</dbReference>
<dbReference type="VEuPathDB" id="FungiDB:BD410DRAFT_863649"/>
<evidence type="ECO:0000313" key="8">
    <source>
        <dbReference type="Proteomes" id="UP000294933"/>
    </source>
</evidence>
<feature type="region of interest" description="Disordered" evidence="5">
    <location>
        <begin position="52"/>
        <end position="73"/>
    </location>
</feature>
<dbReference type="PANTHER" id="PTHR12606">
    <property type="entry name" value="SENTRIN/SUMO-SPECIFIC PROTEASE"/>
    <property type="match status" value="1"/>
</dbReference>
<name>A0A4Y7QME5_9AGAM</name>
<organism evidence="7 8">
    <name type="scientific">Rickenella mellea</name>
    <dbReference type="NCBI Taxonomy" id="50990"/>
    <lineage>
        <taxon>Eukaryota</taxon>
        <taxon>Fungi</taxon>
        <taxon>Dikarya</taxon>
        <taxon>Basidiomycota</taxon>
        <taxon>Agaricomycotina</taxon>
        <taxon>Agaricomycetes</taxon>
        <taxon>Hymenochaetales</taxon>
        <taxon>Rickenellaceae</taxon>
        <taxon>Rickenella</taxon>
    </lineage>
</organism>
<evidence type="ECO:0000256" key="3">
    <source>
        <dbReference type="ARBA" id="ARBA00022801"/>
    </source>
</evidence>
<dbReference type="Pfam" id="PF02902">
    <property type="entry name" value="Peptidase_C48"/>
    <property type="match status" value="1"/>
</dbReference>
<evidence type="ECO:0000256" key="5">
    <source>
        <dbReference type="SAM" id="MobiDB-lite"/>
    </source>
</evidence>
<evidence type="ECO:0000256" key="1">
    <source>
        <dbReference type="ARBA" id="ARBA00005234"/>
    </source>
</evidence>
<comment type="similarity">
    <text evidence="1">Belongs to the peptidase C48 family.</text>
</comment>